<dbReference type="InterPro" id="IPR041698">
    <property type="entry name" value="Methyltransf_25"/>
</dbReference>
<reference evidence="3" key="1">
    <citation type="submission" date="2020-06" db="EMBL/GenBank/DDBJ databases">
        <title>Draft genomic sequecing of Geomonas sp. Red745.</title>
        <authorList>
            <person name="Itoh H."/>
            <person name="Xu Z.X."/>
            <person name="Ushijima N."/>
            <person name="Masuda Y."/>
            <person name="Shiratori Y."/>
            <person name="Senoo K."/>
        </authorList>
    </citation>
    <scope>NUCLEOTIDE SEQUENCE [LARGE SCALE GENOMIC DNA]</scope>
    <source>
        <strain evidence="3">Red745</strain>
    </source>
</reference>
<keyword evidence="3" id="KW-1185">Reference proteome</keyword>
<protein>
    <recommendedName>
        <fullName evidence="1">Methyltransferase domain-containing protein</fullName>
    </recommendedName>
</protein>
<dbReference type="CDD" id="cd02440">
    <property type="entry name" value="AdoMet_MTases"/>
    <property type="match status" value="1"/>
</dbReference>
<dbReference type="Pfam" id="PF13649">
    <property type="entry name" value="Methyltransf_25"/>
    <property type="match status" value="1"/>
</dbReference>
<proteinExistence type="predicted"/>
<dbReference type="GO" id="GO:0008168">
    <property type="term" value="F:methyltransferase activity"/>
    <property type="evidence" value="ECO:0007669"/>
    <property type="project" value="TreeGrafter"/>
</dbReference>
<dbReference type="Proteomes" id="UP000587586">
    <property type="component" value="Unassembled WGS sequence"/>
</dbReference>
<gene>
    <name evidence="2" type="ORF">GMLC_01290</name>
</gene>
<dbReference type="PANTHER" id="PTHR42912">
    <property type="entry name" value="METHYLTRANSFERASE"/>
    <property type="match status" value="1"/>
</dbReference>
<evidence type="ECO:0000313" key="2">
    <source>
        <dbReference type="EMBL" id="GFO66550.1"/>
    </source>
</evidence>
<dbReference type="RefSeq" id="WP_183359085.1">
    <property type="nucleotide sequence ID" value="NZ_BLXZ01000001.1"/>
</dbReference>
<accession>A0A6V8N2H0</accession>
<evidence type="ECO:0000259" key="1">
    <source>
        <dbReference type="Pfam" id="PF13649"/>
    </source>
</evidence>
<evidence type="ECO:0000313" key="3">
    <source>
        <dbReference type="Proteomes" id="UP000587586"/>
    </source>
</evidence>
<dbReference type="SUPFAM" id="SSF53335">
    <property type="entry name" value="S-adenosyl-L-methionine-dependent methyltransferases"/>
    <property type="match status" value="1"/>
</dbReference>
<dbReference type="Gene3D" id="3.40.50.150">
    <property type="entry name" value="Vaccinia Virus protein VP39"/>
    <property type="match status" value="1"/>
</dbReference>
<dbReference type="EMBL" id="BLXZ01000001">
    <property type="protein sequence ID" value="GFO66550.1"/>
    <property type="molecule type" value="Genomic_DNA"/>
</dbReference>
<feature type="domain" description="Methyltransferase" evidence="1">
    <location>
        <begin position="53"/>
        <end position="151"/>
    </location>
</feature>
<sequence length="230" mass="26127">MSTEMGKDGVQDYTLLASDYDALRYTEEGQLYLDHLRHQAMRELLCPTREMEIIDVGTGTGSGIMFFARSVKSMVGLDATAAMLDKARAKMETLGIDNVRLIQGNAFELPFDDESFDHVISLNFIHLFAAFSLDRQIALVAEMERVCKKGGRVVIEFDNKRFLKELGNSFDELPRMSSTMRLEKVVGTYLPKTKTLFRVSRGLAGLYSSLARVPVLERFAYKWIAQYRKI</sequence>
<name>A0A6V8N2H0_9BACT</name>
<dbReference type="AlphaFoldDB" id="A0A6V8N2H0"/>
<dbReference type="PANTHER" id="PTHR42912:SF80">
    <property type="entry name" value="METHYLTRANSFERASE DOMAIN-CONTAINING PROTEIN"/>
    <property type="match status" value="1"/>
</dbReference>
<dbReference type="InterPro" id="IPR050508">
    <property type="entry name" value="Methyltransf_Superfamily"/>
</dbReference>
<comment type="caution">
    <text evidence="2">The sequence shown here is derived from an EMBL/GenBank/DDBJ whole genome shotgun (WGS) entry which is preliminary data.</text>
</comment>
<organism evidence="2 3">
    <name type="scientific">Geomonas limicola</name>
    <dbReference type="NCBI Taxonomy" id="2740186"/>
    <lineage>
        <taxon>Bacteria</taxon>
        <taxon>Pseudomonadati</taxon>
        <taxon>Thermodesulfobacteriota</taxon>
        <taxon>Desulfuromonadia</taxon>
        <taxon>Geobacterales</taxon>
        <taxon>Geobacteraceae</taxon>
        <taxon>Geomonas</taxon>
    </lineage>
</organism>
<dbReference type="InterPro" id="IPR029063">
    <property type="entry name" value="SAM-dependent_MTases_sf"/>
</dbReference>